<dbReference type="EMBL" id="VFQX01000012">
    <property type="protein sequence ID" value="KAF0981964.1"/>
    <property type="molecule type" value="Genomic_DNA"/>
</dbReference>
<evidence type="ECO:0000256" key="4">
    <source>
        <dbReference type="ARBA" id="ARBA00022840"/>
    </source>
</evidence>
<organism evidence="8 9">
    <name type="scientific">Naegleria fowleri</name>
    <name type="common">Brain eating amoeba</name>
    <dbReference type="NCBI Taxonomy" id="5763"/>
    <lineage>
        <taxon>Eukaryota</taxon>
        <taxon>Discoba</taxon>
        <taxon>Heterolobosea</taxon>
        <taxon>Tetramitia</taxon>
        <taxon>Eutetramitia</taxon>
        <taxon>Vahlkampfiidae</taxon>
        <taxon>Naegleria</taxon>
    </lineage>
</organism>
<dbReference type="GO" id="GO:0005856">
    <property type="term" value="C:cytoskeleton"/>
    <property type="evidence" value="ECO:0007669"/>
    <property type="project" value="UniProtKB-SubCell"/>
</dbReference>
<dbReference type="AlphaFoldDB" id="A0A6A5C658"/>
<keyword evidence="5" id="KW-0206">Cytoskeleton</keyword>
<proteinExistence type="inferred from homology"/>
<dbReference type="InterPro" id="IPR004000">
    <property type="entry name" value="Actin"/>
</dbReference>
<reference evidence="8 9" key="1">
    <citation type="journal article" date="2019" name="Sci. Rep.">
        <title>Nanopore sequencing improves the draft genome of the human pathogenic amoeba Naegleria fowleri.</title>
        <authorList>
            <person name="Liechti N."/>
            <person name="Schurch N."/>
            <person name="Bruggmann R."/>
            <person name="Wittwer M."/>
        </authorList>
    </citation>
    <scope>NUCLEOTIDE SEQUENCE [LARGE SCALE GENOMIC DNA]</scope>
    <source>
        <strain evidence="8 9">ATCC 30894</strain>
    </source>
</reference>
<evidence type="ECO:0000256" key="3">
    <source>
        <dbReference type="ARBA" id="ARBA00022741"/>
    </source>
</evidence>
<dbReference type="PANTHER" id="PTHR11937">
    <property type="entry name" value="ACTIN"/>
    <property type="match status" value="1"/>
</dbReference>
<dbReference type="GeneID" id="68119040"/>
<evidence type="ECO:0000256" key="1">
    <source>
        <dbReference type="ARBA" id="ARBA00004245"/>
    </source>
</evidence>
<dbReference type="VEuPathDB" id="AmoebaDB:NfTy_021980"/>
<accession>A0A6A5C658</accession>
<comment type="caution">
    <text evidence="8">The sequence shown here is derived from an EMBL/GenBank/DDBJ whole genome shotgun (WGS) entry which is preliminary data.</text>
</comment>
<dbReference type="PROSITE" id="PS00432">
    <property type="entry name" value="ACTINS_2"/>
    <property type="match status" value="1"/>
</dbReference>
<evidence type="ECO:0000256" key="5">
    <source>
        <dbReference type="ARBA" id="ARBA00023212"/>
    </source>
</evidence>
<evidence type="ECO:0000256" key="7">
    <source>
        <dbReference type="SAM" id="MobiDB-lite"/>
    </source>
</evidence>
<dbReference type="VEuPathDB" id="AmoebaDB:FDP41_011825"/>
<dbReference type="InterPro" id="IPR043129">
    <property type="entry name" value="ATPase_NBD"/>
</dbReference>
<dbReference type="Gene3D" id="3.30.420.40">
    <property type="match status" value="2"/>
</dbReference>
<dbReference type="Proteomes" id="UP000444721">
    <property type="component" value="Unassembled WGS sequence"/>
</dbReference>
<dbReference type="FunFam" id="3.30.420.40:FF:000148">
    <property type="entry name" value="Actin, alpha skeletal muscle"/>
    <property type="match status" value="1"/>
</dbReference>
<dbReference type="PRINTS" id="PR00190">
    <property type="entry name" value="ACTIN"/>
</dbReference>
<comment type="similarity">
    <text evidence="6">Belongs to the actin family.</text>
</comment>
<evidence type="ECO:0000256" key="6">
    <source>
        <dbReference type="RuleBase" id="RU000487"/>
    </source>
</evidence>
<evidence type="ECO:0000256" key="2">
    <source>
        <dbReference type="ARBA" id="ARBA00022490"/>
    </source>
</evidence>
<keyword evidence="2" id="KW-0963">Cytoplasm</keyword>
<feature type="region of interest" description="Disordered" evidence="7">
    <location>
        <begin position="287"/>
        <end position="320"/>
    </location>
</feature>
<dbReference type="Gene3D" id="3.90.640.10">
    <property type="entry name" value="Actin, Chain A, domain 4"/>
    <property type="match status" value="1"/>
</dbReference>
<name>A0A6A5C658_NAEFO</name>
<dbReference type="GO" id="GO:0005524">
    <property type="term" value="F:ATP binding"/>
    <property type="evidence" value="ECO:0007669"/>
    <property type="project" value="UniProtKB-KW"/>
</dbReference>
<keyword evidence="9" id="KW-1185">Reference proteome</keyword>
<dbReference type="SMART" id="SM00268">
    <property type="entry name" value="ACTIN"/>
    <property type="match status" value="1"/>
</dbReference>
<evidence type="ECO:0000313" key="8">
    <source>
        <dbReference type="EMBL" id="KAF0981964.1"/>
    </source>
</evidence>
<protein>
    <recommendedName>
        <fullName evidence="10">Actin</fullName>
    </recommendedName>
</protein>
<dbReference type="InterPro" id="IPR004001">
    <property type="entry name" value="Actin_CS"/>
</dbReference>
<dbReference type="OrthoDB" id="10252830at2759"/>
<keyword evidence="3" id="KW-0547">Nucleotide-binding</keyword>
<evidence type="ECO:0000313" key="9">
    <source>
        <dbReference type="Proteomes" id="UP000444721"/>
    </source>
</evidence>
<comment type="subcellular location">
    <subcellularLocation>
        <location evidence="1">Cytoplasm</location>
        <location evidence="1">Cytoskeleton</location>
    </subcellularLocation>
</comment>
<dbReference type="OMA" id="SSFQDRW"/>
<keyword evidence="4" id="KW-0067">ATP-binding</keyword>
<dbReference type="Pfam" id="PF00022">
    <property type="entry name" value="Actin"/>
    <property type="match status" value="1"/>
</dbReference>
<dbReference type="SUPFAM" id="SSF53067">
    <property type="entry name" value="Actin-like ATPase domain"/>
    <property type="match status" value="2"/>
</dbReference>
<dbReference type="VEuPathDB" id="AmoebaDB:NF0049800"/>
<dbReference type="RefSeq" id="XP_044566677.1">
    <property type="nucleotide sequence ID" value="XM_044702277.1"/>
</dbReference>
<evidence type="ECO:0008006" key="10">
    <source>
        <dbReference type="Google" id="ProtNLM"/>
    </source>
</evidence>
<sequence length="466" mass="52570">MSSSSQPQPPNNFIPYNKRAQAINEDTIVAHSGHINTMNLIRDHNGAIVCDLGSSMVKAGLAGESFPKAVFPTIIGKPKQHVDTRKLFGARDKMNQHQSHFVGLESHHRKGICELSHPIQRGGKSIHNNWDGIELLLEHIYHFHLRVNPKEHPILLTEQPFTSVTHRQKYIELLFEKFQSHSLFFTIQGLLSIYASGDLDGIVLDSGDGSTHVVPVFDGYPQTYAMAKGELAGCDITHHLTQLMLQHSGYDFTHNSASLDFVRDVKESSCYVALNYDHTMKLYEESIKKRKQSDTQSDTQSGNNGGSNGNNNGRNDEKSRLGMDSFNAQFQLPDGSIIDIDRERFQSCEILFQPNLIGSEELGIHQLLNQSIHQCNMDIRKFMYKNIILSGGNTLVKGIQERLTREMSRMVGGAVRLRIVAPPERKYSVWIGGSIISSLSSFQDRWIKRSDYEEYGCDLLSKMLFH</sequence>
<gene>
    <name evidence="8" type="ORF">FDP41_011825</name>
</gene>